<dbReference type="GeneID" id="24623156"/>
<gene>
    <name evidence="1" type="ORF">NW77_028</name>
</gene>
<dbReference type="OrthoDB" id="7067at10239"/>
<name>A0A0A0YVC4_9CAUD</name>
<accession>A0A0A0YVC4</accession>
<keyword evidence="1" id="KW-0378">Hydrolase</keyword>
<dbReference type="RefSeq" id="YP_009147540.1">
    <property type="nucleotide sequence ID" value="NC_027340.1"/>
</dbReference>
<keyword evidence="1" id="KW-0547">Nucleotide-binding</keyword>
<reference evidence="1 2" key="1">
    <citation type="submission" date="2014-10" db="EMBL/GenBank/DDBJ databases">
        <title>Characterization of a new ViI-like Erwinia amylovora bacteriophage.</title>
        <authorList>
            <person name="Lagonenko A.L."/>
            <person name="Valentovich L.N."/>
        </authorList>
    </citation>
    <scope>NUCLEOTIDE SEQUENCE [LARGE SCALE GENOMIC DNA]</scope>
</reference>
<dbReference type="GO" id="GO:0004386">
    <property type="term" value="F:helicase activity"/>
    <property type="evidence" value="ECO:0007669"/>
    <property type="project" value="UniProtKB-KW"/>
</dbReference>
<organism evidence="1 2">
    <name type="scientific">Erwinia phage phiEa2809</name>
    <dbReference type="NCBI Taxonomy" id="1564096"/>
    <lineage>
        <taxon>Viruses</taxon>
        <taxon>Duplodnaviria</taxon>
        <taxon>Heunggongvirae</taxon>
        <taxon>Uroviricota</taxon>
        <taxon>Caudoviricetes</taxon>
        <taxon>Pantevenvirales</taxon>
        <taxon>Ackermannviridae</taxon>
        <taxon>Nezavisimistyvirus</taxon>
        <taxon>Nezavisimistyvirus Ea2809</taxon>
    </lineage>
</organism>
<keyword evidence="2" id="KW-1185">Reference proteome</keyword>
<evidence type="ECO:0000313" key="1">
    <source>
        <dbReference type="EMBL" id="AIX13036.1"/>
    </source>
</evidence>
<dbReference type="Gene3D" id="1.10.8.60">
    <property type="match status" value="1"/>
</dbReference>
<dbReference type="Proteomes" id="UP000030322">
    <property type="component" value="Segment"/>
</dbReference>
<keyword evidence="1" id="KW-0067">ATP-binding</keyword>
<dbReference type="EMBL" id="KP037007">
    <property type="protein sequence ID" value="AIX13036.1"/>
    <property type="molecule type" value="Genomic_DNA"/>
</dbReference>
<dbReference type="InterPro" id="IPR023197">
    <property type="entry name" value="Phage_T4_Gp59_dom_sf"/>
</dbReference>
<proteinExistence type="predicted"/>
<dbReference type="SUPFAM" id="SSF48493">
    <property type="entry name" value="gene 59 helicase assembly protein"/>
    <property type="match status" value="1"/>
</dbReference>
<evidence type="ECO:0000313" key="2">
    <source>
        <dbReference type="Proteomes" id="UP000030322"/>
    </source>
</evidence>
<protein>
    <submittedName>
        <fullName evidence="1">DNA helicase loader</fullName>
    </submittedName>
</protein>
<sequence length="214" mass="25503">MEFEQAFDVYCYYMAFKLHFSKRDFNYADYGPMVNFKFETFYANEGKRKQFARLARRFETLQREVLENYMIANFVQNPKVWVNGLITKQAQSNYDEWRKLYENFSYNFISAAEELLFPAIRESGQGFMGYFRPVSADTMTPFMNDVTRKRFPIWFVVALHKVTGFINTYDAIYKDDLIWQSESFLIRKTNDVVLDRDVEALKIRLKEAIIAQGL</sequence>
<keyword evidence="1" id="KW-0347">Helicase</keyword>
<dbReference type="KEGG" id="vg:24623156"/>